<dbReference type="InterPro" id="IPR058678">
    <property type="entry name" value="ARM_PUB"/>
</dbReference>
<dbReference type="InterPro" id="IPR045185">
    <property type="entry name" value="PUB22/23/24-like"/>
</dbReference>
<organism evidence="7 8">
    <name type="scientific">Tagetes erecta</name>
    <name type="common">African marigold</name>
    <dbReference type="NCBI Taxonomy" id="13708"/>
    <lineage>
        <taxon>Eukaryota</taxon>
        <taxon>Viridiplantae</taxon>
        <taxon>Streptophyta</taxon>
        <taxon>Embryophyta</taxon>
        <taxon>Tracheophyta</taxon>
        <taxon>Spermatophyta</taxon>
        <taxon>Magnoliopsida</taxon>
        <taxon>eudicotyledons</taxon>
        <taxon>Gunneridae</taxon>
        <taxon>Pentapetalae</taxon>
        <taxon>asterids</taxon>
        <taxon>campanulids</taxon>
        <taxon>Asterales</taxon>
        <taxon>Asteraceae</taxon>
        <taxon>Asteroideae</taxon>
        <taxon>Heliantheae alliance</taxon>
        <taxon>Tageteae</taxon>
        <taxon>Tagetes</taxon>
    </lineage>
</organism>
<comment type="catalytic activity">
    <reaction evidence="1 5">
        <text>S-ubiquitinyl-[E2 ubiquitin-conjugating enzyme]-L-cysteine + [acceptor protein]-L-lysine = [E2 ubiquitin-conjugating enzyme]-L-cysteine + N(6)-ubiquitinyl-[acceptor protein]-L-lysine.</text>
        <dbReference type="EC" id="2.3.2.27"/>
    </reaction>
</comment>
<dbReference type="PANTHER" id="PTHR22849">
    <property type="entry name" value="WDSAM1 PROTEIN"/>
    <property type="match status" value="1"/>
</dbReference>
<dbReference type="InterPro" id="IPR011989">
    <property type="entry name" value="ARM-like"/>
</dbReference>
<comment type="caution">
    <text evidence="7">The sequence shown here is derived from an EMBL/GenBank/DDBJ whole genome shotgun (WGS) entry which is preliminary data.</text>
</comment>
<accession>A0AAD8K4K3</accession>
<dbReference type="GO" id="GO:0016567">
    <property type="term" value="P:protein ubiquitination"/>
    <property type="evidence" value="ECO:0007669"/>
    <property type="project" value="UniProtKB-UniRule"/>
</dbReference>
<evidence type="ECO:0000259" key="6">
    <source>
        <dbReference type="PROSITE" id="PS51698"/>
    </source>
</evidence>
<reference evidence="7" key="1">
    <citation type="journal article" date="2023" name="bioRxiv">
        <title>Improved chromosome-level genome assembly for marigold (Tagetes erecta).</title>
        <authorList>
            <person name="Jiang F."/>
            <person name="Yuan L."/>
            <person name="Wang S."/>
            <person name="Wang H."/>
            <person name="Xu D."/>
            <person name="Wang A."/>
            <person name="Fan W."/>
        </authorList>
    </citation>
    <scope>NUCLEOTIDE SEQUENCE</scope>
    <source>
        <strain evidence="7">WSJ</strain>
        <tissue evidence="7">Leaf</tissue>
    </source>
</reference>
<evidence type="ECO:0000313" key="7">
    <source>
        <dbReference type="EMBL" id="KAK1416289.1"/>
    </source>
</evidence>
<dbReference type="AlphaFoldDB" id="A0AAD8K4K3"/>
<dbReference type="Pfam" id="PF25598">
    <property type="entry name" value="ARM_PUB"/>
    <property type="match status" value="1"/>
</dbReference>
<dbReference type="FunFam" id="3.30.40.10:FF:000442">
    <property type="entry name" value="RING-type E3 ubiquitin transferase"/>
    <property type="match status" value="1"/>
</dbReference>
<protein>
    <recommendedName>
        <fullName evidence="5 6">U-box domain-containing protein</fullName>
        <ecNumber evidence="5">2.3.2.27</ecNumber>
    </recommendedName>
    <alternativeName>
        <fullName evidence="5">RING-type E3 ubiquitin transferase PUB</fullName>
    </alternativeName>
</protein>
<gene>
    <name evidence="7" type="ORF">QVD17_32078</name>
</gene>
<dbReference type="InterPro" id="IPR016024">
    <property type="entry name" value="ARM-type_fold"/>
</dbReference>
<dbReference type="SUPFAM" id="SSF57850">
    <property type="entry name" value="RING/U-box"/>
    <property type="match status" value="1"/>
</dbReference>
<dbReference type="SMART" id="SM00504">
    <property type="entry name" value="Ubox"/>
    <property type="match status" value="1"/>
</dbReference>
<keyword evidence="4 5" id="KW-0833">Ubl conjugation pathway</keyword>
<dbReference type="InterPro" id="IPR003613">
    <property type="entry name" value="Ubox_domain"/>
</dbReference>
<dbReference type="PANTHER" id="PTHR22849:SF139">
    <property type="entry name" value="U-BOX DOMAIN-CONTAINING PROTEIN"/>
    <property type="match status" value="1"/>
</dbReference>
<name>A0AAD8K4K3_TARER</name>
<evidence type="ECO:0000256" key="2">
    <source>
        <dbReference type="ARBA" id="ARBA00004906"/>
    </source>
</evidence>
<dbReference type="GO" id="GO:0061630">
    <property type="term" value="F:ubiquitin protein ligase activity"/>
    <property type="evidence" value="ECO:0007669"/>
    <property type="project" value="UniProtKB-UniRule"/>
</dbReference>
<evidence type="ECO:0000256" key="1">
    <source>
        <dbReference type="ARBA" id="ARBA00000900"/>
    </source>
</evidence>
<keyword evidence="8" id="KW-1185">Reference proteome</keyword>
<dbReference type="Gene3D" id="1.25.10.10">
    <property type="entry name" value="Leucine-rich Repeat Variant"/>
    <property type="match status" value="1"/>
</dbReference>
<dbReference type="InterPro" id="IPR045210">
    <property type="entry name" value="RING-Ubox_PUB"/>
</dbReference>
<dbReference type="SUPFAM" id="SSF48371">
    <property type="entry name" value="ARM repeat"/>
    <property type="match status" value="1"/>
</dbReference>
<keyword evidence="3 5" id="KW-0808">Transferase</keyword>
<dbReference type="CDD" id="cd16664">
    <property type="entry name" value="RING-Ubox_PUB"/>
    <property type="match status" value="1"/>
</dbReference>
<dbReference type="PROSITE" id="PS51698">
    <property type="entry name" value="U_BOX"/>
    <property type="match status" value="1"/>
</dbReference>
<dbReference type="InterPro" id="IPR013083">
    <property type="entry name" value="Znf_RING/FYVE/PHD"/>
</dbReference>
<evidence type="ECO:0000256" key="4">
    <source>
        <dbReference type="ARBA" id="ARBA00022786"/>
    </source>
</evidence>
<dbReference type="Proteomes" id="UP001229421">
    <property type="component" value="Unassembled WGS sequence"/>
</dbReference>
<evidence type="ECO:0000313" key="8">
    <source>
        <dbReference type="Proteomes" id="UP001229421"/>
    </source>
</evidence>
<evidence type="ECO:0000256" key="3">
    <source>
        <dbReference type="ARBA" id="ARBA00022679"/>
    </source>
</evidence>
<proteinExistence type="predicted"/>
<dbReference type="Gene3D" id="3.30.40.10">
    <property type="entry name" value="Zinc/RING finger domain, C3HC4 (zinc finger)"/>
    <property type="match status" value="1"/>
</dbReference>
<dbReference type="EMBL" id="JAUHHV010000008">
    <property type="protein sequence ID" value="KAK1416289.1"/>
    <property type="molecule type" value="Genomic_DNA"/>
</dbReference>
<dbReference type="EC" id="2.3.2.27" evidence="5"/>
<feature type="domain" description="U-box" evidence="6">
    <location>
        <begin position="28"/>
        <end position="103"/>
    </location>
</feature>
<comment type="function">
    <text evidence="5">Functions as an E3 ubiquitin ligase.</text>
</comment>
<dbReference type="Pfam" id="PF04564">
    <property type="entry name" value="U-box"/>
    <property type="match status" value="1"/>
</dbReference>
<evidence type="ECO:0000256" key="5">
    <source>
        <dbReference type="RuleBase" id="RU369093"/>
    </source>
</evidence>
<sequence length="444" mass="49627">MISAYRNRKAARNVSQIKKPVDVEVEVTIPDVFRCPISLELMKDPVTLSTGITYDRENVERWIYEDGKNTCPVTGVVLTSLEPVPNHTIRRMIQDWCVANKSYGFDRIPTPRAPVSSSQVSQILSKIVAMRGKGNVEGVRELVVKIKDLVKESERTKRCIVLNRSALMLAHTFEAFSDNIQENASVLEEILSGLTLILPFDQETKSGLWSNRFLSTVVKILKLGTLAGRRNAVLVLKELLSSDQTKLEEFAEIEGSIEGLAKLIKEPIDPTTTNATLLAIYHLVNPSTSFNKKETLITRFLETGLTEKLIEMLVDCTRSVSEKSLGVLDGLCSINDGLMKAYSNALTIPVLVKKLLRVSDIATEFSVLILWRLSKYAKSIGEEEGLAIEALQVGGFQKLLLLLQVGSSLKTKEKACELMKEWNLHRGRVECIESMDFKNLSRPF</sequence>
<comment type="pathway">
    <text evidence="2 5">Protein modification; protein ubiquitination.</text>
</comment>